<dbReference type="EMBL" id="BLKM01000588">
    <property type="protein sequence ID" value="GFG35991.1"/>
    <property type="molecule type" value="Genomic_DNA"/>
</dbReference>
<keyword evidence="3" id="KW-1185">Reference proteome</keyword>
<proteinExistence type="predicted"/>
<name>A0A6L2PTQ6_COPFO</name>
<organism evidence="2 3">
    <name type="scientific">Coptotermes formosanus</name>
    <name type="common">Formosan subterranean termite</name>
    <dbReference type="NCBI Taxonomy" id="36987"/>
    <lineage>
        <taxon>Eukaryota</taxon>
        <taxon>Metazoa</taxon>
        <taxon>Ecdysozoa</taxon>
        <taxon>Arthropoda</taxon>
        <taxon>Hexapoda</taxon>
        <taxon>Insecta</taxon>
        <taxon>Pterygota</taxon>
        <taxon>Neoptera</taxon>
        <taxon>Polyneoptera</taxon>
        <taxon>Dictyoptera</taxon>
        <taxon>Blattodea</taxon>
        <taxon>Blattoidea</taxon>
        <taxon>Termitoidae</taxon>
        <taxon>Rhinotermitidae</taxon>
        <taxon>Coptotermes</taxon>
    </lineage>
</organism>
<protein>
    <recommendedName>
        <fullName evidence="4">Endonuclease-reverse transcriptase</fullName>
    </recommendedName>
</protein>
<feature type="compositionally biased region" description="Basic residues" evidence="1">
    <location>
        <begin position="69"/>
        <end position="81"/>
    </location>
</feature>
<evidence type="ECO:0000313" key="3">
    <source>
        <dbReference type="Proteomes" id="UP000502823"/>
    </source>
</evidence>
<dbReference type="Proteomes" id="UP000502823">
    <property type="component" value="Unassembled WGS sequence"/>
</dbReference>
<dbReference type="OrthoDB" id="6768051at2759"/>
<sequence>MQLFINRCLWKILQIRWPDTIRNEAVWERTGQKPLERQIKKRKWSWIGHTLRKTPGITEKDALDWNPQGKRKRGQPKKTWRRTVEEEARDQRKRWQEVKALAKNRVYTDHTHSVTSQNTPPVCIIIIITRPDLSSINC</sequence>
<dbReference type="AlphaFoldDB" id="A0A6L2PTQ6"/>
<evidence type="ECO:0000313" key="2">
    <source>
        <dbReference type="EMBL" id="GFG35991.1"/>
    </source>
</evidence>
<evidence type="ECO:0008006" key="4">
    <source>
        <dbReference type="Google" id="ProtNLM"/>
    </source>
</evidence>
<gene>
    <name evidence="2" type="ORF">Cfor_03572</name>
</gene>
<evidence type="ECO:0000256" key="1">
    <source>
        <dbReference type="SAM" id="MobiDB-lite"/>
    </source>
</evidence>
<feature type="region of interest" description="Disordered" evidence="1">
    <location>
        <begin position="60"/>
        <end position="86"/>
    </location>
</feature>
<accession>A0A6L2PTQ6</accession>
<reference evidence="3" key="1">
    <citation type="submission" date="2020-01" db="EMBL/GenBank/DDBJ databases">
        <title>Draft genome sequence of the Termite Coptotermes fromosanus.</title>
        <authorList>
            <person name="Itakura S."/>
            <person name="Yosikawa Y."/>
            <person name="Umezawa K."/>
        </authorList>
    </citation>
    <scope>NUCLEOTIDE SEQUENCE [LARGE SCALE GENOMIC DNA]</scope>
</reference>
<dbReference type="InParanoid" id="A0A6L2PTQ6"/>
<comment type="caution">
    <text evidence="2">The sequence shown here is derived from an EMBL/GenBank/DDBJ whole genome shotgun (WGS) entry which is preliminary data.</text>
</comment>